<feature type="site" description="Transition state stabilizer; via amide nitrogen" evidence="9">
    <location>
        <position position="957"/>
    </location>
</feature>
<reference evidence="12" key="2">
    <citation type="submission" date="2021-04" db="EMBL/GenBank/DDBJ databases">
        <authorList>
            <person name="Gilroy R."/>
        </authorList>
    </citation>
    <scope>NUCLEOTIDE SEQUENCE</scope>
    <source>
        <strain evidence="12">ChiGjej6B6-14162</strain>
    </source>
</reference>
<reference evidence="12" key="1">
    <citation type="journal article" date="2021" name="PeerJ">
        <title>Extensive microbial diversity within the chicken gut microbiome revealed by metagenomics and culture.</title>
        <authorList>
            <person name="Gilroy R."/>
            <person name="Ravi A."/>
            <person name="Getino M."/>
            <person name="Pursley I."/>
            <person name="Horton D.L."/>
            <person name="Alikhan N.F."/>
            <person name="Baker D."/>
            <person name="Gharbi K."/>
            <person name="Hall N."/>
            <person name="Watson M."/>
            <person name="Adriaenssens E.M."/>
            <person name="Foster-Nyarko E."/>
            <person name="Jarju S."/>
            <person name="Secka A."/>
            <person name="Antonio M."/>
            <person name="Oren A."/>
            <person name="Chaudhuri R.R."/>
            <person name="La Ragione R."/>
            <person name="Hildebrand F."/>
            <person name="Pallen M.J."/>
        </authorList>
    </citation>
    <scope>NUCLEOTIDE SEQUENCE</scope>
    <source>
        <strain evidence="12">ChiGjej6B6-14162</strain>
    </source>
</reference>
<dbReference type="PANTHER" id="PTHR43253:SF1">
    <property type="entry name" value="TRICORN PROTEASE HOMOLOG 2-RELATED"/>
    <property type="match status" value="1"/>
</dbReference>
<dbReference type="PANTHER" id="PTHR43253">
    <property type="entry name" value="TRICORN PROTEASE HOMOLOG 2-RELATED"/>
    <property type="match status" value="1"/>
</dbReference>
<evidence type="ECO:0000256" key="1">
    <source>
        <dbReference type="ARBA" id="ARBA00004496"/>
    </source>
</evidence>
<keyword evidence="5 7" id="KW-0378">Hydrolase</keyword>
<name>A0A9D1X7X0_9BACT</name>
<evidence type="ECO:0000256" key="8">
    <source>
        <dbReference type="PIRSR" id="PIRSR036421-1"/>
    </source>
</evidence>
<dbReference type="SUPFAM" id="SSF52096">
    <property type="entry name" value="ClpP/crotonase"/>
    <property type="match status" value="1"/>
</dbReference>
<dbReference type="Pfam" id="PF26550">
    <property type="entry name" value="Tricorn_2nd"/>
    <property type="match status" value="1"/>
</dbReference>
<dbReference type="Pfam" id="PF14684">
    <property type="entry name" value="Tricorn_C1"/>
    <property type="match status" value="1"/>
</dbReference>
<comment type="function">
    <text evidence="7">Degrades oligopeptides.</text>
</comment>
<feature type="active site" description="Charge relay system" evidence="8">
    <location>
        <position position="732"/>
    </location>
</feature>
<evidence type="ECO:0000256" key="9">
    <source>
        <dbReference type="PIRSR" id="PIRSR036421-3"/>
    </source>
</evidence>
<evidence type="ECO:0000313" key="12">
    <source>
        <dbReference type="EMBL" id="HIX74161.1"/>
    </source>
</evidence>
<keyword evidence="4 7" id="KW-0645">Protease</keyword>
<dbReference type="Gene3D" id="3.30.750.44">
    <property type="match status" value="1"/>
</dbReference>
<dbReference type="Gene3D" id="2.30.42.10">
    <property type="match status" value="1"/>
</dbReference>
<evidence type="ECO:0000256" key="10">
    <source>
        <dbReference type="SAM" id="SignalP"/>
    </source>
</evidence>
<dbReference type="EC" id="3.4.21.-" evidence="7"/>
<dbReference type="GO" id="GO:0005737">
    <property type="term" value="C:cytoplasm"/>
    <property type="evidence" value="ECO:0007669"/>
    <property type="project" value="UniProtKB-SubCell"/>
</dbReference>
<dbReference type="SUPFAM" id="SSF82171">
    <property type="entry name" value="DPP6 N-terminal domain-like"/>
    <property type="match status" value="1"/>
</dbReference>
<keyword evidence="10" id="KW-0732">Signal</keyword>
<dbReference type="InterPro" id="IPR015943">
    <property type="entry name" value="WD40/YVTN_repeat-like_dom_sf"/>
</dbReference>
<feature type="signal peptide" evidence="10">
    <location>
        <begin position="1"/>
        <end position="21"/>
    </location>
</feature>
<dbReference type="Pfam" id="PF03572">
    <property type="entry name" value="Peptidase_S41"/>
    <property type="match status" value="1"/>
</dbReference>
<dbReference type="PIRSF" id="PIRSF036421">
    <property type="entry name" value="Tricorn_protease"/>
    <property type="match status" value="1"/>
</dbReference>
<dbReference type="GO" id="GO:0008236">
    <property type="term" value="F:serine-type peptidase activity"/>
    <property type="evidence" value="ECO:0007669"/>
    <property type="project" value="UniProtKB-UniRule"/>
</dbReference>
<comment type="similarity">
    <text evidence="2 7">Belongs to the peptidase S41B family.</text>
</comment>
<dbReference type="InterPro" id="IPR036034">
    <property type="entry name" value="PDZ_sf"/>
</dbReference>
<feature type="active site" description="Charge relay system" evidence="8">
    <location>
        <position position="1015"/>
    </location>
</feature>
<dbReference type="InterPro" id="IPR029045">
    <property type="entry name" value="ClpP/crotonase-like_dom_sf"/>
</dbReference>
<dbReference type="GO" id="GO:0006508">
    <property type="term" value="P:proteolysis"/>
    <property type="evidence" value="ECO:0007669"/>
    <property type="project" value="UniProtKB-UniRule"/>
</dbReference>
<dbReference type="SMART" id="SM00245">
    <property type="entry name" value="TSPc"/>
    <property type="match status" value="1"/>
</dbReference>
<feature type="chain" id="PRO_5039226311" description="Tricorn protease homolog" evidence="10">
    <location>
        <begin position="22"/>
        <end position="1068"/>
    </location>
</feature>
<dbReference type="SUPFAM" id="SSF50156">
    <property type="entry name" value="PDZ domain-like"/>
    <property type="match status" value="1"/>
</dbReference>
<dbReference type="InterPro" id="IPR029414">
    <property type="entry name" value="Tricorn_PDZ"/>
</dbReference>
<feature type="active site" description="Nucleophile" evidence="8">
    <location>
        <position position="956"/>
    </location>
</feature>
<evidence type="ECO:0000256" key="6">
    <source>
        <dbReference type="ARBA" id="ARBA00022825"/>
    </source>
</evidence>
<dbReference type="Pfam" id="PF26549">
    <property type="entry name" value="Tricorn_N"/>
    <property type="match status" value="1"/>
</dbReference>
<dbReference type="Gene3D" id="2.120.10.60">
    <property type="entry name" value="Tricorn protease N-terminal domain"/>
    <property type="match status" value="1"/>
</dbReference>
<dbReference type="Proteomes" id="UP000886740">
    <property type="component" value="Unassembled WGS sequence"/>
</dbReference>
<sequence length="1068" mass="119526">MKKNVLLSLLAAAAVPACLSAEEARLLRFPATNGSEIVFSYAGDLYKVSINGGEAQRLTSYTGYEMFARFSPDGKTIAFTGDYDGNTEVYTIPVEGGEPLRLTYTATNSRDDLGDRMGPNNIVMTWTRDGSRIVYRNRISDGFDGKLYTVGKEGGLSEVIPLPEGGFCSYSPDGKRLAYNRVMREFRTWKYYKGGMADDVWIYDPEKKSVENITKNEAQDIFPMWIGDEIYFASDRDKTMNLFVYNTKSGQTSKVTNFTDYDVKFPSCFGNTIVFENGGYIYKLDASTKKAEKVSVTLAADNVYARTELKDGADYVTAASLSPNGERLAVTARGEVFDLPASKGVTRNITRSPGAHDRDAVWSPDGKWIAYISDATGETEIYLQPTEGGDPVQATKNNDTYIRNITWSPDSKRIVYTDRKNRINLLDVATKQVSELSKSPLGEARNVSFSPDNNWLTYSRVSENNYSIVYLYDIAGKREHAVTDKWYDSGSPAFSSDGKYLIFSSDRDFNPTYGQLEWNHVYNNMGGIYLALLSKDTPSPFLNKDAKGMNEAKADEAKKSDAPAAMKVDIEGIGDRIVHLPLPGSNYFNLYSDGERVYYYNQGRTKLFDLKEQEETTVCEAVMLVDPANKKAIFSDREERLYVVDMPKGKVELKDPVDLADMRVPVDYQKEWPQIFDEAWRAYRDGFYLENMHGKDWKALKAKYAQLLPYVKTRLDLNYVIGEMIGELGVGHAYVNPGEMPRGKRVSMGLLGAEISRDKSGFFRLEKILPGASWSEKLCSPLEEPGIEAKAGDYIVAIDGVATNSVNDLYKLLVGKAGVATEIALNSRPSLDGARRVVIRPLAEEYSLYHYNWVQENIRKVEKATNGRVGYVYIPDMGPAGLNEFSRYFYPQLDKEGLIVDDRANGGGNVSPMILERLAREPYRLTMRRGSSLINTVPDATLVGPKVCLINKYSASDGDLFPWGFRALGLGKLIGTRTWGGIIGISGSLPYMDGTDIRVPFFTSYDPKTGDWIIENHGVDPDILIDNDPIREWNGEDQQLDRAIQEVMSQLKDRKPLPPVPAPRDWSK</sequence>
<dbReference type="CDD" id="cd07562">
    <property type="entry name" value="Peptidase_S41_TRI"/>
    <property type="match status" value="1"/>
</dbReference>
<protein>
    <recommendedName>
        <fullName evidence="7">Tricorn protease homolog</fullName>
        <ecNumber evidence="7">3.4.21.-</ecNumber>
    </recommendedName>
</protein>
<evidence type="ECO:0000313" key="13">
    <source>
        <dbReference type="Proteomes" id="UP000886740"/>
    </source>
</evidence>
<comment type="subcellular location">
    <subcellularLocation>
        <location evidence="1 7">Cytoplasm</location>
    </subcellularLocation>
</comment>
<evidence type="ECO:0000256" key="2">
    <source>
        <dbReference type="ARBA" id="ARBA00008524"/>
    </source>
</evidence>
<keyword evidence="3 7" id="KW-0963">Cytoplasm</keyword>
<gene>
    <name evidence="12" type="ORF">H9977_03850</name>
</gene>
<feature type="domain" description="Tail specific protease" evidence="11">
    <location>
        <begin position="841"/>
        <end position="1026"/>
    </location>
</feature>
<dbReference type="SUPFAM" id="SSF69304">
    <property type="entry name" value="Tricorn protease N-terminal domain"/>
    <property type="match status" value="1"/>
</dbReference>
<dbReference type="Pfam" id="PF14685">
    <property type="entry name" value="PDZ_Tricorn"/>
    <property type="match status" value="1"/>
</dbReference>
<evidence type="ECO:0000256" key="7">
    <source>
        <dbReference type="PIRNR" id="PIRNR036421"/>
    </source>
</evidence>
<dbReference type="Gene3D" id="2.130.10.10">
    <property type="entry name" value="YVTN repeat-like/Quinoprotein amine dehydrogenase"/>
    <property type="match status" value="1"/>
</dbReference>
<dbReference type="AlphaFoldDB" id="A0A9D1X7X0"/>
<evidence type="ECO:0000256" key="5">
    <source>
        <dbReference type="ARBA" id="ARBA00022801"/>
    </source>
</evidence>
<dbReference type="EMBL" id="DXEL01000030">
    <property type="protein sequence ID" value="HIX74161.1"/>
    <property type="molecule type" value="Genomic_DNA"/>
</dbReference>
<accession>A0A9D1X7X0</accession>
<proteinExistence type="inferred from homology"/>
<comment type="caution">
    <text evidence="12">The sequence shown here is derived from an EMBL/GenBank/DDBJ whole genome shotgun (WGS) entry which is preliminary data.</text>
</comment>
<dbReference type="Gene3D" id="3.90.226.10">
    <property type="entry name" value="2-enoyl-CoA Hydratase, Chain A, domain 1"/>
    <property type="match status" value="1"/>
</dbReference>
<evidence type="ECO:0000259" key="11">
    <source>
        <dbReference type="SMART" id="SM00245"/>
    </source>
</evidence>
<evidence type="ECO:0000256" key="3">
    <source>
        <dbReference type="ARBA" id="ARBA00022490"/>
    </source>
</evidence>
<organism evidence="12 13">
    <name type="scientific">Candidatus Parabacteroides intestinipullorum</name>
    <dbReference type="NCBI Taxonomy" id="2838723"/>
    <lineage>
        <taxon>Bacteria</taxon>
        <taxon>Pseudomonadati</taxon>
        <taxon>Bacteroidota</taxon>
        <taxon>Bacteroidia</taxon>
        <taxon>Bacteroidales</taxon>
        <taxon>Tannerellaceae</taxon>
        <taxon>Parabacteroides</taxon>
    </lineage>
</organism>
<evidence type="ECO:0000256" key="4">
    <source>
        <dbReference type="ARBA" id="ARBA00022670"/>
    </source>
</evidence>
<dbReference type="InterPro" id="IPR005151">
    <property type="entry name" value="Tail-specific_protease"/>
</dbReference>
<keyword evidence="6 7" id="KW-0720">Serine protease</keyword>
<dbReference type="InterPro" id="IPR028204">
    <property type="entry name" value="Tricorn_C1"/>
</dbReference>
<dbReference type="InterPro" id="IPR012393">
    <property type="entry name" value="Tricorn_protease"/>
</dbReference>